<proteinExistence type="predicted"/>
<reference evidence="1" key="1">
    <citation type="journal article" date="2014" name="Int. J. Syst. Evol. Microbiol.">
        <title>Complete genome sequence of Corynebacterium casei LMG S-19264T (=DSM 44701T), isolated from a smear-ripened cheese.</title>
        <authorList>
            <consortium name="US DOE Joint Genome Institute (JGI-PGF)"/>
            <person name="Walter F."/>
            <person name="Albersmeier A."/>
            <person name="Kalinowski J."/>
            <person name="Ruckert C."/>
        </authorList>
    </citation>
    <scope>NUCLEOTIDE SEQUENCE</scope>
    <source>
        <strain evidence="1">CGMCC 1.15254</strain>
    </source>
</reference>
<gene>
    <name evidence="1" type="ORF">GCM10011332_13000</name>
</gene>
<name>A0A917BVT2_9PROT</name>
<keyword evidence="2" id="KW-1185">Reference proteome</keyword>
<protein>
    <recommendedName>
        <fullName evidence="3">Solute-binding protein family 3/N-terminal domain-containing protein</fullName>
    </recommendedName>
</protein>
<dbReference type="Proteomes" id="UP000632498">
    <property type="component" value="Unassembled WGS sequence"/>
</dbReference>
<reference evidence="1" key="2">
    <citation type="submission" date="2020-09" db="EMBL/GenBank/DDBJ databases">
        <authorList>
            <person name="Sun Q."/>
            <person name="Zhou Y."/>
        </authorList>
    </citation>
    <scope>NUCLEOTIDE SEQUENCE</scope>
    <source>
        <strain evidence="1">CGMCC 1.15254</strain>
    </source>
</reference>
<organism evidence="1 2">
    <name type="scientific">Terasakiella brassicae</name>
    <dbReference type="NCBI Taxonomy" id="1634917"/>
    <lineage>
        <taxon>Bacteria</taxon>
        <taxon>Pseudomonadati</taxon>
        <taxon>Pseudomonadota</taxon>
        <taxon>Alphaproteobacteria</taxon>
        <taxon>Rhodospirillales</taxon>
        <taxon>Terasakiellaceae</taxon>
        <taxon>Terasakiella</taxon>
    </lineage>
</organism>
<comment type="caution">
    <text evidence="1">The sequence shown here is derived from an EMBL/GenBank/DDBJ whole genome shotgun (WGS) entry which is preliminary data.</text>
</comment>
<dbReference type="Gene3D" id="3.30.450.20">
    <property type="entry name" value="PAS domain"/>
    <property type="match status" value="1"/>
</dbReference>
<evidence type="ECO:0000313" key="1">
    <source>
        <dbReference type="EMBL" id="GGF60630.1"/>
    </source>
</evidence>
<dbReference type="SUPFAM" id="SSF53850">
    <property type="entry name" value="Periplasmic binding protein-like II"/>
    <property type="match status" value="1"/>
</dbReference>
<accession>A0A917BVT2</accession>
<evidence type="ECO:0000313" key="2">
    <source>
        <dbReference type="Proteomes" id="UP000632498"/>
    </source>
</evidence>
<evidence type="ECO:0008006" key="3">
    <source>
        <dbReference type="Google" id="ProtNLM"/>
    </source>
</evidence>
<dbReference type="RefSeq" id="WP_188662985.1">
    <property type="nucleotide sequence ID" value="NZ_BMHV01000007.1"/>
</dbReference>
<sequence length="407" mass="46021">MRLFVQILTVLVFFVTVAHGNEPTPVMLQTHLQPPYQVMDSSVLRGRTPQMVQCVFDQLNRPYVIAIAPRKRNRELVKQNRIDGFFLSIPDIDLDETSIPTEPLALERWKVFRLKETQGSGELSLDQIGAVLGANEEIWLKRHGPNLHATIPNVKSLAKLLATGRISAALADEEVFLNASRAIGLNEDDLESTFVRYVPLVAYFSKMFIKNNPDFISQFNKALATCARDFRDATQMERQQLLKRAQSILAQYENNIGTVEKTQRGWHIRKKKLHQADADWKEAIARGRQTSLMSDILANKGSAFLRTLVESSQGINEIFLTDKEGYNIAMNVPTSDYWQGDEDAFMALSSGQISYISQILFDHSTHAFQVQVSLPIRNQKSSQLDGMLTVGFDVDKIFSKIDFLSNP</sequence>
<dbReference type="Gene3D" id="3.40.190.10">
    <property type="entry name" value="Periplasmic binding protein-like II"/>
    <property type="match status" value="2"/>
</dbReference>
<dbReference type="EMBL" id="BMHV01000007">
    <property type="protein sequence ID" value="GGF60630.1"/>
    <property type="molecule type" value="Genomic_DNA"/>
</dbReference>
<dbReference type="AlphaFoldDB" id="A0A917BVT2"/>